<sequence length="300" mass="34954">MQTCYNFSFASILIYTPVYIKFKIHKHHNMNTISSMLNDHGTLIQIILYLVVIVSIWLAEFRVALHSLKEKWQHTSVNLMFILTALPVQLAMTVLVIFVSGWATLHHWGILYLLPHSQSAWIKYVAGFFLMDFFEYVYHVIMHKAGPLWNFHLVHHTDIEMDVSTTVREHPGETFVRVCFQVIWVFLAGASIGLLLLRQTVQTFANLIAHTYLQLPAKTEKICGLLFITPNLHHVHHHFELPYTDCNYGDVLSIWDRLFGTYKEMKASEIKFGLDVYHGHSPANFLQLIKFPFFRKNKPK</sequence>
<evidence type="ECO:0000256" key="5">
    <source>
        <dbReference type="ARBA" id="ARBA00023098"/>
    </source>
</evidence>
<keyword evidence="2 7" id="KW-0812">Transmembrane</keyword>
<keyword evidence="10" id="KW-1185">Reference proteome</keyword>
<dbReference type="EMBL" id="CP014504">
    <property type="protein sequence ID" value="AMP97442.1"/>
    <property type="molecule type" value="Genomic_DNA"/>
</dbReference>
<keyword evidence="4" id="KW-0560">Oxidoreductase</keyword>
<keyword evidence="3 7" id="KW-1133">Transmembrane helix</keyword>
<protein>
    <submittedName>
        <fullName evidence="9">Fatty acid hydroxylase</fullName>
    </submittedName>
</protein>
<evidence type="ECO:0000259" key="8">
    <source>
        <dbReference type="Pfam" id="PF04116"/>
    </source>
</evidence>
<evidence type="ECO:0000256" key="7">
    <source>
        <dbReference type="SAM" id="Phobius"/>
    </source>
</evidence>
<evidence type="ECO:0000313" key="10">
    <source>
        <dbReference type="Proteomes" id="UP000071561"/>
    </source>
</evidence>
<proteinExistence type="predicted"/>
<evidence type="ECO:0000313" key="9">
    <source>
        <dbReference type="EMBL" id="AMP97442.1"/>
    </source>
</evidence>
<accession>A0A127V7T4</accession>
<evidence type="ECO:0000256" key="2">
    <source>
        <dbReference type="ARBA" id="ARBA00022692"/>
    </source>
</evidence>
<evidence type="ECO:0000256" key="6">
    <source>
        <dbReference type="ARBA" id="ARBA00023136"/>
    </source>
</evidence>
<dbReference type="PANTHER" id="PTHR21624">
    <property type="entry name" value="STEROL DESATURASE-RELATED PROTEIN"/>
    <property type="match status" value="1"/>
</dbReference>
<dbReference type="InterPro" id="IPR006694">
    <property type="entry name" value="Fatty_acid_hydroxylase"/>
</dbReference>
<dbReference type="Proteomes" id="UP000071561">
    <property type="component" value="Chromosome"/>
</dbReference>
<keyword evidence="5" id="KW-0443">Lipid metabolism</keyword>
<dbReference type="GO" id="GO:0016020">
    <property type="term" value="C:membrane"/>
    <property type="evidence" value="ECO:0007669"/>
    <property type="project" value="GOC"/>
</dbReference>
<feature type="transmembrane region" description="Helical" evidence="7">
    <location>
        <begin position="175"/>
        <end position="197"/>
    </location>
</feature>
<dbReference type="AlphaFoldDB" id="A0A127V7T4"/>
<feature type="domain" description="Fatty acid hydroxylase" evidence="8">
    <location>
        <begin position="125"/>
        <end position="261"/>
    </location>
</feature>
<gene>
    <name evidence="9" type="ORF">AY601_0487</name>
</gene>
<reference evidence="9 10" key="1">
    <citation type="submission" date="2016-03" db="EMBL/GenBank/DDBJ databases">
        <title>Complete genome sequence of Pedobacter cryoconitis PAMC 27485.</title>
        <authorList>
            <person name="Lee J."/>
            <person name="Kim O.-S."/>
        </authorList>
    </citation>
    <scope>NUCLEOTIDE SEQUENCE [LARGE SCALE GENOMIC DNA]</scope>
    <source>
        <strain evidence="9 10">PAMC 27485</strain>
    </source>
</reference>
<evidence type="ECO:0000256" key="4">
    <source>
        <dbReference type="ARBA" id="ARBA00023002"/>
    </source>
</evidence>
<name>A0A127V7T4_9SPHI</name>
<evidence type="ECO:0000256" key="3">
    <source>
        <dbReference type="ARBA" id="ARBA00022989"/>
    </source>
</evidence>
<feature type="transmembrane region" description="Helical" evidence="7">
    <location>
        <begin position="79"/>
        <end position="100"/>
    </location>
</feature>
<dbReference type="GO" id="GO:0008610">
    <property type="term" value="P:lipid biosynthetic process"/>
    <property type="evidence" value="ECO:0007669"/>
    <property type="project" value="InterPro"/>
</dbReference>
<dbReference type="GO" id="GO:0012505">
    <property type="term" value="C:endomembrane system"/>
    <property type="evidence" value="ECO:0007669"/>
    <property type="project" value="UniProtKB-SubCell"/>
</dbReference>
<organism evidence="9 10">
    <name type="scientific">Pedobacter cryoconitis</name>
    <dbReference type="NCBI Taxonomy" id="188932"/>
    <lineage>
        <taxon>Bacteria</taxon>
        <taxon>Pseudomonadati</taxon>
        <taxon>Bacteroidota</taxon>
        <taxon>Sphingobacteriia</taxon>
        <taxon>Sphingobacteriales</taxon>
        <taxon>Sphingobacteriaceae</taxon>
        <taxon>Pedobacter</taxon>
    </lineage>
</organism>
<feature type="transmembrane region" description="Helical" evidence="7">
    <location>
        <begin position="121"/>
        <end position="141"/>
    </location>
</feature>
<dbReference type="InterPro" id="IPR051689">
    <property type="entry name" value="Sterol_desaturase/TMEM195"/>
</dbReference>
<feature type="transmembrane region" description="Helical" evidence="7">
    <location>
        <begin position="6"/>
        <end position="22"/>
    </location>
</feature>
<dbReference type="PANTHER" id="PTHR21624:SF1">
    <property type="entry name" value="ALKYLGLYCEROL MONOOXYGENASE"/>
    <property type="match status" value="1"/>
</dbReference>
<dbReference type="Pfam" id="PF04116">
    <property type="entry name" value="FA_hydroxylase"/>
    <property type="match status" value="1"/>
</dbReference>
<comment type="subcellular location">
    <subcellularLocation>
        <location evidence="1">Endomembrane system</location>
        <topology evidence="1">Multi-pass membrane protein</topology>
    </subcellularLocation>
</comment>
<dbReference type="GO" id="GO:0005506">
    <property type="term" value="F:iron ion binding"/>
    <property type="evidence" value="ECO:0007669"/>
    <property type="project" value="InterPro"/>
</dbReference>
<dbReference type="GO" id="GO:0050479">
    <property type="term" value="F:glyceryl-ether monooxygenase activity"/>
    <property type="evidence" value="ECO:0007669"/>
    <property type="project" value="TreeGrafter"/>
</dbReference>
<feature type="transmembrane region" description="Helical" evidence="7">
    <location>
        <begin position="42"/>
        <end position="59"/>
    </location>
</feature>
<evidence type="ECO:0000256" key="1">
    <source>
        <dbReference type="ARBA" id="ARBA00004127"/>
    </source>
</evidence>
<dbReference type="PATRIC" id="fig|188932.3.peg.496"/>
<dbReference type="GO" id="GO:0006643">
    <property type="term" value="P:membrane lipid metabolic process"/>
    <property type="evidence" value="ECO:0007669"/>
    <property type="project" value="TreeGrafter"/>
</dbReference>
<dbReference type="KEGG" id="pcm:AY601_0487"/>
<dbReference type="OrthoDB" id="9770329at2"/>
<keyword evidence="6 7" id="KW-0472">Membrane</keyword>